<dbReference type="OrthoDB" id="9816001at2"/>
<evidence type="ECO:0000259" key="4">
    <source>
        <dbReference type="Pfam" id="PF13472"/>
    </source>
</evidence>
<feature type="signal peptide" evidence="2">
    <location>
        <begin position="1"/>
        <end position="22"/>
    </location>
</feature>
<dbReference type="PANTHER" id="PTHR22901">
    <property type="entry name" value="SIALATE O-ACETYLESTERASE"/>
    <property type="match status" value="1"/>
</dbReference>
<keyword evidence="2" id="KW-0732">Signal</keyword>
<dbReference type="InterPro" id="IPR036514">
    <property type="entry name" value="SGNH_hydro_sf"/>
</dbReference>
<organism evidence="5 6">
    <name type="scientific">Pedobacter ginsengisoli</name>
    <dbReference type="NCBI Taxonomy" id="363852"/>
    <lineage>
        <taxon>Bacteria</taxon>
        <taxon>Pseudomonadati</taxon>
        <taxon>Bacteroidota</taxon>
        <taxon>Sphingobacteriia</taxon>
        <taxon>Sphingobacteriales</taxon>
        <taxon>Sphingobacteriaceae</taxon>
        <taxon>Pedobacter</taxon>
    </lineage>
</organism>
<evidence type="ECO:0000313" key="6">
    <source>
        <dbReference type="Proteomes" id="UP000223749"/>
    </source>
</evidence>
<evidence type="ECO:0000256" key="1">
    <source>
        <dbReference type="ARBA" id="ARBA00022801"/>
    </source>
</evidence>
<evidence type="ECO:0000313" key="5">
    <source>
        <dbReference type="EMBL" id="ATP56424.1"/>
    </source>
</evidence>
<accession>A0A2D1U4G6</accession>
<dbReference type="RefSeq" id="WP_099438366.1">
    <property type="nucleotide sequence ID" value="NZ_CP024091.1"/>
</dbReference>
<gene>
    <name evidence="5" type="ORF">CPT03_08020</name>
</gene>
<dbReference type="Proteomes" id="UP000223749">
    <property type="component" value="Chromosome"/>
</dbReference>
<sequence>MFKKKSIFLFIVLLALDLVSYAQEVKVACIGNSVTFGYGLKNPENESYPSVLQGLLGQKYEVKNFGLSGATLLKKGHRPYYKTKQFEEVMSFKPDVAIVHLGLNDTDPRDWPEFKDDFKSDYSWLIDTLRKQNPNVKLFICKLTPIFNGHPRFKSGTRDWYWQIQQQIIEIAKANHTGLIDLTSALYNRPDLFADNLHPDKEGTAIIAKTVYGNLTGNYGGLNLPEIFTDHMVLQRDKPITIYGTANSNEQVKVLFNNKQLVAVADAYGKWKVQFSEMPHGGPYILNVQSGNKTIALTDILIGDVWLCSGQSNMSYTLSASKTGKSELAQIKANKIRLFKFNQYEETNDAPWNAKVLEEVNQLNYFSGSWAPTTPATASGFSAVGYYFGKQVAQESGVPIGLIQLAVGGSTIESWIDRYTMEHDDELVDVLTNWRKSDFIQEWARGRADVNLKEASNPKQRHPYEPVYNYEAGVAKLTQFPIKGVIWYQGESNAQNVDLYKHTFPVLVNSWRKKWGYNFPFYYVQLSSIDRPSWPYFRDAQRKLLKDITNAGMAVSSDVGDSLNVHPNRKMEVGQRLALLAIKGTYHKPITANGPVILSAKQQNNNIVLSFTEAKKLTTRNGEPLIGFQLVNQKGNHLTAKAIIANNKVILKVPQGETITDVLYAWEPFTRANLVNEANLPASTFSIPLD</sequence>
<dbReference type="EMBL" id="CP024091">
    <property type="protein sequence ID" value="ATP56424.1"/>
    <property type="molecule type" value="Genomic_DNA"/>
</dbReference>
<dbReference type="PANTHER" id="PTHR22901:SF0">
    <property type="entry name" value="SIALATE O-ACETYLESTERASE"/>
    <property type="match status" value="1"/>
</dbReference>
<feature type="domain" description="Sialate O-acetylesterase" evidence="3">
    <location>
        <begin position="304"/>
        <end position="580"/>
    </location>
</feature>
<feature type="chain" id="PRO_5013790032" evidence="2">
    <location>
        <begin position="23"/>
        <end position="690"/>
    </location>
</feature>
<dbReference type="Gene3D" id="3.40.50.1110">
    <property type="entry name" value="SGNH hydrolase"/>
    <property type="match status" value="2"/>
</dbReference>
<evidence type="ECO:0000259" key="3">
    <source>
        <dbReference type="Pfam" id="PF03629"/>
    </source>
</evidence>
<dbReference type="Pfam" id="PF13472">
    <property type="entry name" value="Lipase_GDSL_2"/>
    <property type="match status" value="1"/>
</dbReference>
<dbReference type="GO" id="GO:0001681">
    <property type="term" value="F:sialate O-acetylesterase activity"/>
    <property type="evidence" value="ECO:0007669"/>
    <property type="project" value="InterPro"/>
</dbReference>
<reference evidence="5 6" key="1">
    <citation type="submission" date="2017-10" db="EMBL/GenBank/DDBJ databases">
        <title>Whole genome of Pedobacter ginsengisoli T01R-27 isolated from tomato rhizosphere.</title>
        <authorList>
            <person name="Weon H.-Y."/>
            <person name="Lee S.A."/>
            <person name="Sang M.K."/>
            <person name="Song J."/>
        </authorList>
    </citation>
    <scope>NUCLEOTIDE SEQUENCE [LARGE SCALE GENOMIC DNA]</scope>
    <source>
        <strain evidence="5 6">T01R-27</strain>
    </source>
</reference>
<dbReference type="GO" id="GO:0005975">
    <property type="term" value="P:carbohydrate metabolic process"/>
    <property type="evidence" value="ECO:0007669"/>
    <property type="project" value="TreeGrafter"/>
</dbReference>
<dbReference type="InterPro" id="IPR039329">
    <property type="entry name" value="SIAE"/>
</dbReference>
<dbReference type="SUPFAM" id="SSF52266">
    <property type="entry name" value="SGNH hydrolase"/>
    <property type="match status" value="2"/>
</dbReference>
<dbReference type="Pfam" id="PF03629">
    <property type="entry name" value="SASA"/>
    <property type="match status" value="1"/>
</dbReference>
<name>A0A2D1U4G6_9SPHI</name>
<protein>
    <submittedName>
        <fullName evidence="5">Sialate O-acetylesterase</fullName>
    </submittedName>
</protein>
<proteinExistence type="predicted"/>
<evidence type="ECO:0000256" key="2">
    <source>
        <dbReference type="SAM" id="SignalP"/>
    </source>
</evidence>
<dbReference type="AlphaFoldDB" id="A0A2D1U4G6"/>
<feature type="domain" description="SGNH hydrolase-type esterase" evidence="4">
    <location>
        <begin position="29"/>
        <end position="205"/>
    </location>
</feature>
<keyword evidence="1" id="KW-0378">Hydrolase</keyword>
<dbReference type="InterPro" id="IPR005181">
    <property type="entry name" value="SASA"/>
</dbReference>
<keyword evidence="6" id="KW-1185">Reference proteome</keyword>
<dbReference type="KEGG" id="pgs:CPT03_08020"/>
<dbReference type="InterPro" id="IPR013830">
    <property type="entry name" value="SGNH_hydro"/>
</dbReference>